<dbReference type="SUPFAM" id="SSF53335">
    <property type="entry name" value="S-adenosyl-L-methionine-dependent methyltransferases"/>
    <property type="match status" value="1"/>
</dbReference>
<comment type="caution">
    <text evidence="1">The sequence shown here is derived from an EMBL/GenBank/DDBJ whole genome shotgun (WGS) entry which is preliminary data.</text>
</comment>
<protein>
    <submittedName>
        <fullName evidence="1">Class I SAM-dependent methyltransferase</fullName>
    </submittedName>
</protein>
<evidence type="ECO:0000313" key="2">
    <source>
        <dbReference type="Proteomes" id="UP000318669"/>
    </source>
</evidence>
<dbReference type="Proteomes" id="UP000318669">
    <property type="component" value="Unassembled WGS sequence"/>
</dbReference>
<reference evidence="1 2" key="1">
    <citation type="submission" date="2019-07" db="EMBL/GenBank/DDBJ databases">
        <title>Novel species of Flavobacterium.</title>
        <authorList>
            <person name="Liu Q."/>
            <person name="Xin Y.-H."/>
        </authorList>
    </citation>
    <scope>NUCLEOTIDE SEQUENCE [LARGE SCALE GENOMIC DNA]</scope>
    <source>
        <strain evidence="1 2">GSR22</strain>
    </source>
</reference>
<organism evidence="1 2">
    <name type="scientific">Flavobacterium gawalongense</name>
    <dbReference type="NCBI Taxonomy" id="2594432"/>
    <lineage>
        <taxon>Bacteria</taxon>
        <taxon>Pseudomonadati</taxon>
        <taxon>Bacteroidota</taxon>
        <taxon>Flavobacteriia</taxon>
        <taxon>Flavobacteriales</taxon>
        <taxon>Flavobacteriaceae</taxon>
        <taxon>Flavobacterium</taxon>
    </lineage>
</organism>
<keyword evidence="1" id="KW-0808">Transferase</keyword>
<dbReference type="GO" id="GO:0008168">
    <property type="term" value="F:methyltransferase activity"/>
    <property type="evidence" value="ECO:0007669"/>
    <property type="project" value="UniProtKB-KW"/>
</dbReference>
<dbReference type="EMBL" id="VJZL01000001">
    <property type="protein sequence ID" value="TRX13483.1"/>
    <property type="molecule type" value="Genomic_DNA"/>
</dbReference>
<dbReference type="AlphaFoldDB" id="A0A553BZB2"/>
<name>A0A553BZB2_9FLAO</name>
<proteinExistence type="predicted"/>
<dbReference type="Pfam" id="PF13489">
    <property type="entry name" value="Methyltransf_23"/>
    <property type="match status" value="1"/>
</dbReference>
<accession>A0A553BZB2</accession>
<dbReference type="InterPro" id="IPR029063">
    <property type="entry name" value="SAM-dependent_MTases_sf"/>
</dbReference>
<keyword evidence="1" id="KW-0489">Methyltransferase</keyword>
<evidence type="ECO:0000313" key="1">
    <source>
        <dbReference type="EMBL" id="TRX13483.1"/>
    </source>
</evidence>
<dbReference type="GO" id="GO:0032259">
    <property type="term" value="P:methylation"/>
    <property type="evidence" value="ECO:0007669"/>
    <property type="project" value="UniProtKB-KW"/>
</dbReference>
<sequence length="238" mass="27822">MKPIKNFPKLKYIGNWKIIRNRMKNYKDLNRGQWAELKLNEVSNKLPNKIVSDIGSGYGWFRPTVEKFNLQWQPFDYISKIEESTIWDLNNPAPENKKRPGFVVFMEVLEHLSNPELGIKNISNHIEKGGYMVLTTPNPLSAQSKFSLFFKNNLYAFQPKHLIEHHVYVPLPHVVKFHLENNGFEILEVATIGRLIAPKFTFGFNYIKGLVHYFFLQLLVVFIPESKGHTQTFFVVKK</sequence>
<gene>
    <name evidence="1" type="ORF">FNW11_01100</name>
</gene>
<dbReference type="Gene3D" id="3.40.50.150">
    <property type="entry name" value="Vaccinia Virus protein VP39"/>
    <property type="match status" value="1"/>
</dbReference>
<dbReference type="OrthoDB" id="9816564at2"/>